<evidence type="ECO:0000256" key="4">
    <source>
        <dbReference type="ARBA" id="ARBA00023080"/>
    </source>
</evidence>
<dbReference type="GO" id="GO:0005737">
    <property type="term" value="C:cytoplasm"/>
    <property type="evidence" value="ECO:0007669"/>
    <property type="project" value="UniProtKB-SubCell"/>
</dbReference>
<name>A0A0A7EIB3_9GAMM</name>
<reference evidence="10 11" key="1">
    <citation type="submission" date="2014-11" db="EMBL/GenBank/DDBJ databases">
        <title>Complete Genome Sequence of Pseudoalteromonas sp. Strain OCN003 Isolated from Kaneohe Bay, Oahu, Hawaii.</title>
        <authorList>
            <person name="Beurmann S."/>
            <person name="Videau P."/>
            <person name="Ushijima B."/>
            <person name="Smith A.M."/>
            <person name="Aeby G.S."/>
            <person name="Callahan S.M."/>
            <person name="Belcaid M."/>
        </authorList>
    </citation>
    <scope>NUCLEOTIDE SEQUENCE [LARGE SCALE GENOMIC DNA]</scope>
    <source>
        <strain evidence="10 11">OCN003</strain>
    </source>
</reference>
<dbReference type="STRING" id="1348114.OM33_11415"/>
<dbReference type="Proteomes" id="UP000030341">
    <property type="component" value="Chromosome 1"/>
</dbReference>
<dbReference type="SUPFAM" id="SSF52972">
    <property type="entry name" value="ITPase-like"/>
    <property type="match status" value="1"/>
</dbReference>
<comment type="similarity">
    <text evidence="7 9">Belongs to the Maf family. YceF subfamily.</text>
</comment>
<evidence type="ECO:0000256" key="7">
    <source>
        <dbReference type="ARBA" id="ARBA00060749"/>
    </source>
</evidence>
<evidence type="ECO:0000256" key="5">
    <source>
        <dbReference type="ARBA" id="ARBA00050213"/>
    </source>
</evidence>
<comment type="subcellular location">
    <subcellularLocation>
        <location evidence="1 9">Cytoplasm</location>
    </subcellularLocation>
</comment>
<dbReference type="Pfam" id="PF02545">
    <property type="entry name" value="Maf"/>
    <property type="match status" value="1"/>
</dbReference>
<dbReference type="GO" id="GO:0047429">
    <property type="term" value="F:nucleoside triphosphate diphosphatase activity"/>
    <property type="evidence" value="ECO:0007669"/>
    <property type="project" value="InterPro"/>
</dbReference>
<dbReference type="AlphaFoldDB" id="A0A0A7EIB3"/>
<evidence type="ECO:0000256" key="8">
    <source>
        <dbReference type="ARBA" id="ARBA00068163"/>
    </source>
</evidence>
<feature type="site" description="Important for substrate specificity" evidence="9">
    <location>
        <position position="155"/>
    </location>
</feature>
<sequence>MKTSFILASSSPFRKSILKKILPEFDAFSPDIDESPKLNESPLNLVERLAIEKAQTASQFYEKGIVIGSDQVALFAEQILGKPHTREKAIEQLSLFSGQKVQFITSLAVFDIESDKIQVTHDITQVYFRELTQNQIEQYIDTEQPLNCAGSFKSEGLGIVLFDKIVGEDPNSLVGLPLIKLTSLLKEFNIDPLNLQTNKS</sequence>
<dbReference type="PANTHER" id="PTHR43213:SF10">
    <property type="entry name" value="7-METHYL-GTP PYROPHOSPHATASE"/>
    <property type="match status" value="1"/>
</dbReference>
<dbReference type="Gene3D" id="3.90.950.10">
    <property type="match status" value="1"/>
</dbReference>
<dbReference type="RefSeq" id="WP_038641810.1">
    <property type="nucleotide sequence ID" value="NZ_CP009888.1"/>
</dbReference>
<dbReference type="InterPro" id="IPR003697">
    <property type="entry name" value="Maf-like"/>
</dbReference>
<comment type="caution">
    <text evidence="9">Lacks conserved residue(s) required for the propagation of feature annotation.</text>
</comment>
<dbReference type="HAMAP" id="MF_00528">
    <property type="entry name" value="Maf"/>
    <property type="match status" value="1"/>
</dbReference>
<dbReference type="EC" id="3.6.1.-" evidence="9"/>
<keyword evidence="4 9" id="KW-0546">Nucleotide metabolism</keyword>
<dbReference type="PANTHER" id="PTHR43213">
    <property type="entry name" value="BIFUNCTIONAL DTTP/UTP PYROPHOSPHATASE/METHYLTRANSFERASE PROTEIN-RELATED"/>
    <property type="match status" value="1"/>
</dbReference>
<evidence type="ECO:0000313" key="11">
    <source>
        <dbReference type="Proteomes" id="UP000030341"/>
    </source>
</evidence>
<dbReference type="PIRSF" id="PIRSF006305">
    <property type="entry name" value="Maf"/>
    <property type="match status" value="1"/>
</dbReference>
<keyword evidence="3 9" id="KW-0378">Hydrolase</keyword>
<evidence type="ECO:0000256" key="3">
    <source>
        <dbReference type="ARBA" id="ARBA00022801"/>
    </source>
</evidence>
<dbReference type="KEGG" id="pseo:OM33_11415"/>
<feature type="active site" description="Proton acceptor" evidence="9">
    <location>
        <position position="70"/>
    </location>
</feature>
<evidence type="ECO:0000256" key="2">
    <source>
        <dbReference type="ARBA" id="ARBA00022490"/>
    </source>
</evidence>
<evidence type="ECO:0000256" key="9">
    <source>
        <dbReference type="HAMAP-Rule" id="MF_00528"/>
    </source>
</evidence>
<feature type="site" description="Important for substrate specificity" evidence="9">
    <location>
        <position position="71"/>
    </location>
</feature>
<keyword evidence="11" id="KW-1185">Reference proteome</keyword>
<feature type="site" description="Important for substrate specificity" evidence="9">
    <location>
        <position position="13"/>
    </location>
</feature>
<keyword evidence="2 9" id="KW-0963">Cytoplasm</keyword>
<proteinExistence type="inferred from homology"/>
<evidence type="ECO:0000313" key="10">
    <source>
        <dbReference type="EMBL" id="AIY65692.1"/>
    </source>
</evidence>
<accession>A0A0A7EIB3</accession>
<dbReference type="eggNOG" id="COG0424">
    <property type="taxonomic scope" value="Bacteria"/>
</dbReference>
<comment type="function">
    <text evidence="6 9">Nucleoside triphosphate pyrophosphatase that hydrolyzes 7-methyl-GTP (m(7)GTP). May have a dual role in cell division arrest and in preventing the incorporation of modified nucleotides into cellular nucleic acids.</text>
</comment>
<dbReference type="InterPro" id="IPR029001">
    <property type="entry name" value="ITPase-like_fam"/>
</dbReference>
<dbReference type="HOGENOM" id="CLU_040416_1_0_6"/>
<dbReference type="FunFam" id="3.90.950.10:FF:000005">
    <property type="entry name" value="7-methyl-GTP pyrophosphatase"/>
    <property type="match status" value="1"/>
</dbReference>
<dbReference type="CDD" id="cd00555">
    <property type="entry name" value="Maf"/>
    <property type="match status" value="1"/>
</dbReference>
<evidence type="ECO:0000256" key="6">
    <source>
        <dbReference type="ARBA" id="ARBA00053369"/>
    </source>
</evidence>
<gene>
    <name evidence="10" type="ORF">OM33_11415</name>
</gene>
<dbReference type="OrthoDB" id="9813694at2"/>
<dbReference type="NCBIfam" id="TIGR00172">
    <property type="entry name" value="maf"/>
    <property type="match status" value="1"/>
</dbReference>
<dbReference type="EMBL" id="CP009888">
    <property type="protein sequence ID" value="AIY65692.1"/>
    <property type="molecule type" value="Genomic_DNA"/>
</dbReference>
<comment type="cofactor">
    <cofactor evidence="9">
        <name>a divalent metal cation</name>
        <dbReference type="ChEBI" id="CHEBI:60240"/>
    </cofactor>
</comment>
<organism evidence="10 11">
    <name type="scientific">Pseudoalteromonas piratica</name>
    <dbReference type="NCBI Taxonomy" id="1348114"/>
    <lineage>
        <taxon>Bacteria</taxon>
        <taxon>Pseudomonadati</taxon>
        <taxon>Pseudomonadota</taxon>
        <taxon>Gammaproteobacteria</taxon>
        <taxon>Alteromonadales</taxon>
        <taxon>Pseudoalteromonadaceae</taxon>
        <taxon>Pseudoalteromonas</taxon>
    </lineage>
</organism>
<comment type="catalytic activity">
    <reaction evidence="5 9">
        <text>N(7)-methyl-GTP + H2O = N(7)-methyl-GMP + diphosphate + H(+)</text>
        <dbReference type="Rhea" id="RHEA:58744"/>
        <dbReference type="ChEBI" id="CHEBI:15377"/>
        <dbReference type="ChEBI" id="CHEBI:15378"/>
        <dbReference type="ChEBI" id="CHEBI:33019"/>
        <dbReference type="ChEBI" id="CHEBI:58285"/>
        <dbReference type="ChEBI" id="CHEBI:87133"/>
    </reaction>
</comment>
<protein>
    <recommendedName>
        <fullName evidence="8 9">7-methyl-GTP pyrophosphatase</fullName>
        <shortName evidence="9">m(7)GTP pyrophosphatase</shortName>
        <ecNumber evidence="9">3.6.1.-</ecNumber>
    </recommendedName>
</protein>
<evidence type="ECO:0000256" key="1">
    <source>
        <dbReference type="ARBA" id="ARBA00004496"/>
    </source>
</evidence>
<dbReference type="GO" id="GO:0009117">
    <property type="term" value="P:nucleotide metabolic process"/>
    <property type="evidence" value="ECO:0007669"/>
    <property type="project" value="UniProtKB-KW"/>
</dbReference>